<feature type="active site" description="Nucleophile" evidence="8">
    <location>
        <position position="200"/>
    </location>
</feature>
<comment type="catalytic activity">
    <reaction evidence="8">
        <text>N(2)-acetyl-L-ornithine + L-glutamate = N-acetyl-L-glutamate + L-ornithine</text>
        <dbReference type="Rhea" id="RHEA:15349"/>
        <dbReference type="ChEBI" id="CHEBI:29985"/>
        <dbReference type="ChEBI" id="CHEBI:44337"/>
        <dbReference type="ChEBI" id="CHEBI:46911"/>
        <dbReference type="ChEBI" id="CHEBI:57805"/>
        <dbReference type="EC" id="2.3.1.35"/>
    </reaction>
</comment>
<comment type="function">
    <text evidence="8">Catalyzes two activities which are involved in the cyclic version of arginine biosynthesis: the synthesis of N-acetylglutamate from glutamate and acetyl-CoA as the acetyl donor, and of ornithine by transacetylation between N(2)-acetylornithine and glutamate.</text>
</comment>
<dbReference type="EMBL" id="DRMJ01000180">
    <property type="protein sequence ID" value="HHL42686.1"/>
    <property type="molecule type" value="Genomic_DNA"/>
</dbReference>
<feature type="binding site" evidence="8">
    <location>
        <position position="163"/>
    </location>
    <ligand>
        <name>substrate</name>
    </ligand>
</feature>
<dbReference type="InterPro" id="IPR016117">
    <property type="entry name" value="ArgJ-like_dom_sf"/>
</dbReference>
<reference evidence="9" key="1">
    <citation type="journal article" date="2020" name="mSystems">
        <title>Genome- and Community-Level Interaction Insights into Carbon Utilization and Element Cycling Functions of Hydrothermarchaeota in Hydrothermal Sediment.</title>
        <authorList>
            <person name="Zhou Z."/>
            <person name="Liu Y."/>
            <person name="Xu W."/>
            <person name="Pan J."/>
            <person name="Luo Z.H."/>
            <person name="Li M."/>
        </authorList>
    </citation>
    <scope>NUCLEOTIDE SEQUENCE [LARGE SCALE GENOMIC DNA]</scope>
    <source>
        <strain evidence="9">HyVt-485</strain>
    </source>
</reference>
<proteinExistence type="inferred from homology"/>
<evidence type="ECO:0000256" key="6">
    <source>
        <dbReference type="ARBA" id="ARBA00022813"/>
    </source>
</evidence>
<dbReference type="GO" id="GO:0006592">
    <property type="term" value="P:ornithine biosynthetic process"/>
    <property type="evidence" value="ECO:0007669"/>
    <property type="project" value="TreeGrafter"/>
</dbReference>
<dbReference type="EC" id="2.3.1.35" evidence="8"/>
<feature type="binding site" evidence="8">
    <location>
        <position position="200"/>
    </location>
    <ligand>
        <name>substrate</name>
    </ligand>
</feature>
<comment type="caution">
    <text evidence="9">The sequence shown here is derived from an EMBL/GenBank/DDBJ whole genome shotgun (WGS) entry which is preliminary data.</text>
</comment>
<comment type="catalytic activity">
    <reaction evidence="8">
        <text>L-glutamate + acetyl-CoA = N-acetyl-L-glutamate + CoA + H(+)</text>
        <dbReference type="Rhea" id="RHEA:24292"/>
        <dbReference type="ChEBI" id="CHEBI:15378"/>
        <dbReference type="ChEBI" id="CHEBI:29985"/>
        <dbReference type="ChEBI" id="CHEBI:44337"/>
        <dbReference type="ChEBI" id="CHEBI:57287"/>
        <dbReference type="ChEBI" id="CHEBI:57288"/>
        <dbReference type="EC" id="2.3.1.1"/>
    </reaction>
</comment>
<dbReference type="NCBIfam" id="NF003802">
    <property type="entry name" value="PRK05388.1"/>
    <property type="match status" value="1"/>
</dbReference>
<name>A0A7C5R3W0_9PROT</name>
<evidence type="ECO:0000256" key="2">
    <source>
        <dbReference type="ARBA" id="ARBA00011475"/>
    </source>
</evidence>
<accession>A0A7C5R3W0</accession>
<dbReference type="CDD" id="cd02152">
    <property type="entry name" value="OAT"/>
    <property type="match status" value="1"/>
</dbReference>
<dbReference type="GO" id="GO:0006526">
    <property type="term" value="P:L-arginine biosynthetic process"/>
    <property type="evidence" value="ECO:0007669"/>
    <property type="project" value="UniProtKB-UniRule"/>
</dbReference>
<feature type="site" description="Involved in the stabilization of negative charge on the oxyanion by the formation of the oxyanion hole" evidence="8">
    <location>
        <position position="127"/>
    </location>
</feature>
<feature type="site" description="Involved in the stabilization of negative charge on the oxyanion by the formation of the oxyanion hole" evidence="8">
    <location>
        <position position="128"/>
    </location>
</feature>
<dbReference type="GO" id="GO:0005737">
    <property type="term" value="C:cytoplasm"/>
    <property type="evidence" value="ECO:0007669"/>
    <property type="project" value="UniProtKB-SubCell"/>
</dbReference>
<comment type="similarity">
    <text evidence="1 8">Belongs to the ArgJ family.</text>
</comment>
<dbReference type="InterPro" id="IPR002813">
    <property type="entry name" value="Arg_biosynth_ArgJ"/>
</dbReference>
<dbReference type="EC" id="2.3.1.1" evidence="8"/>
<dbReference type="GO" id="GO:0004358">
    <property type="term" value="F:L-glutamate N-acetyltransferase activity, acting on acetyl-L-ornithine as donor"/>
    <property type="evidence" value="ECO:0007669"/>
    <property type="project" value="UniProtKB-UniRule"/>
</dbReference>
<sequence>MNLKKSPLAPDSFPQMPAVDGLVMWTLRAGVKYQDRDDVLLVRLARGSRVASVFTRSSAPGAPVEWSKSVLKAHFEQTTDEPLGLIVNAGNANVFTGQAGVKAVQGMAKSAAQALGANEQQVFVASTGVIGEPLDIEPITTVLKDTDNHPLADWEQAANAIRTTDTFAKGAFQTVYLDGQCVNICGFIKGSGMIAPDMATMLGFVFTDAAIDKSLLQTWLRDACETTMNAITVDSDTSTSDMVFLAATGRSGAPVIESRDDPRAGEFKRTLYKVLRTLAHLVVRDGEGAKKFISVQVNGARSQEDAKTIAMSIANSPLVKTAIAGEDANWGRVVMAVGKSGAPADRDLLSIHFGPHLVAQNGARAAAYSEDVLSQYMKQDRIDISVDIGLGSDQFTAWTCDLTHGYIDINADYRS</sequence>
<dbReference type="AlphaFoldDB" id="A0A7C5R3W0"/>
<evidence type="ECO:0000256" key="5">
    <source>
        <dbReference type="ARBA" id="ARBA00022679"/>
    </source>
</evidence>
<evidence type="ECO:0000256" key="7">
    <source>
        <dbReference type="ARBA" id="ARBA00023315"/>
    </source>
</evidence>
<evidence type="ECO:0000256" key="1">
    <source>
        <dbReference type="ARBA" id="ARBA00006774"/>
    </source>
</evidence>
<dbReference type="HAMAP" id="MF_01106">
    <property type="entry name" value="ArgJ"/>
    <property type="match status" value="1"/>
</dbReference>
<dbReference type="UniPathway" id="UPA00068">
    <property type="reaction ID" value="UER00106"/>
</dbReference>
<feature type="binding site" evidence="8">
    <location>
        <position position="415"/>
    </location>
    <ligand>
        <name>substrate</name>
    </ligand>
</feature>
<comment type="pathway">
    <text evidence="8">Amino-acid biosynthesis; L-arginine biosynthesis; L-ornithine and N-acetyl-L-glutamate from L-glutamate and N(2)-acetyl-L-ornithine (cyclic): step 1/1.</text>
</comment>
<dbReference type="Gene3D" id="3.60.70.12">
    <property type="entry name" value="L-amino peptidase D-ALA esterase/amidase"/>
    <property type="match status" value="1"/>
</dbReference>
<dbReference type="InterPro" id="IPR042195">
    <property type="entry name" value="ArgJ_beta_C"/>
</dbReference>
<protein>
    <recommendedName>
        <fullName evidence="8">Arginine biosynthesis bifunctional protein ArgJ</fullName>
    </recommendedName>
    <domain>
        <recommendedName>
            <fullName evidence="8">Glutamate N-acetyltransferase</fullName>
            <ecNumber evidence="8">2.3.1.35</ecNumber>
        </recommendedName>
        <alternativeName>
            <fullName evidence="8">Ornithine acetyltransferase</fullName>
            <shortName evidence="8">OATase</shortName>
        </alternativeName>
        <alternativeName>
            <fullName evidence="8">Ornithine transacetylase</fullName>
        </alternativeName>
    </domain>
    <domain>
        <recommendedName>
            <fullName evidence="8">Amino-acid acetyltransferase</fullName>
            <ecNumber evidence="8">2.3.1.1</ecNumber>
        </recommendedName>
        <alternativeName>
            <fullName evidence="8">N-acetylglutamate synthase</fullName>
            <shortName evidence="8">AGSase</shortName>
        </alternativeName>
    </domain>
    <component>
        <recommendedName>
            <fullName evidence="8">Arginine biosynthesis bifunctional protein ArgJ alpha chain</fullName>
        </recommendedName>
    </component>
    <component>
        <recommendedName>
            <fullName evidence="8">Arginine biosynthesis bifunctional protein ArgJ beta chain</fullName>
        </recommendedName>
    </component>
</protein>
<dbReference type="GO" id="GO:0004042">
    <property type="term" value="F:L-glutamate N-acetyltransferase activity"/>
    <property type="evidence" value="ECO:0007669"/>
    <property type="project" value="UniProtKB-UniRule"/>
</dbReference>
<feature type="chain" id="PRO_5028547148" description="Arginine biosynthesis bifunctional protein ArgJ beta chain" evidence="8">
    <location>
        <begin position="200"/>
        <end position="415"/>
    </location>
</feature>
<feature type="site" description="Cleavage; by autolysis" evidence="8">
    <location>
        <begin position="199"/>
        <end position="200"/>
    </location>
</feature>
<evidence type="ECO:0000256" key="8">
    <source>
        <dbReference type="HAMAP-Rule" id="MF_01106"/>
    </source>
</evidence>
<dbReference type="Pfam" id="PF01960">
    <property type="entry name" value="ArgJ"/>
    <property type="match status" value="1"/>
</dbReference>
<keyword evidence="7 8" id="KW-0012">Acyltransferase</keyword>
<feature type="chain" id="PRO_5028547149" description="Arginine biosynthesis bifunctional protein ArgJ alpha chain" evidence="8">
    <location>
        <begin position="1"/>
        <end position="199"/>
    </location>
</feature>
<keyword evidence="3 8" id="KW-0055">Arginine biosynthesis</keyword>
<evidence type="ECO:0000256" key="3">
    <source>
        <dbReference type="ARBA" id="ARBA00022571"/>
    </source>
</evidence>
<dbReference type="SUPFAM" id="SSF56266">
    <property type="entry name" value="DmpA/ArgJ-like"/>
    <property type="match status" value="1"/>
</dbReference>
<comment type="subunit">
    <text evidence="2 8">Heterotetramer of two alpha and two beta chains.</text>
</comment>
<keyword evidence="4 8" id="KW-0028">Amino-acid biosynthesis</keyword>
<evidence type="ECO:0000256" key="4">
    <source>
        <dbReference type="ARBA" id="ARBA00022605"/>
    </source>
</evidence>
<comment type="subcellular location">
    <subcellularLocation>
        <location evidence="8">Cytoplasm</location>
    </subcellularLocation>
</comment>
<evidence type="ECO:0000313" key="9">
    <source>
        <dbReference type="EMBL" id="HHL42686.1"/>
    </source>
</evidence>
<dbReference type="FunFam" id="3.10.20.340:FF:000001">
    <property type="entry name" value="Arginine biosynthesis bifunctional protein ArgJ, chloroplastic"/>
    <property type="match status" value="1"/>
</dbReference>
<dbReference type="PANTHER" id="PTHR23100:SF0">
    <property type="entry name" value="ARGININE BIOSYNTHESIS BIFUNCTIONAL PROTEIN ARGJ, MITOCHONDRIAL"/>
    <property type="match status" value="1"/>
</dbReference>
<gene>
    <name evidence="8 9" type="primary">argJ</name>
    <name evidence="9" type="ORF">ENJ42_03645</name>
</gene>
<keyword evidence="8" id="KW-0511">Multifunctional enzyme</keyword>
<dbReference type="PANTHER" id="PTHR23100">
    <property type="entry name" value="ARGININE BIOSYNTHESIS BIFUNCTIONAL PROTEIN ARGJ"/>
    <property type="match status" value="1"/>
</dbReference>
<keyword evidence="8" id="KW-0963">Cytoplasm</keyword>
<keyword evidence="6 8" id="KW-0068">Autocatalytic cleavage</keyword>
<feature type="binding site" evidence="8">
    <location>
        <position position="287"/>
    </location>
    <ligand>
        <name>substrate</name>
    </ligand>
</feature>
<dbReference type="Proteomes" id="UP000885830">
    <property type="component" value="Unassembled WGS sequence"/>
</dbReference>
<dbReference type="NCBIfam" id="TIGR00120">
    <property type="entry name" value="ArgJ"/>
    <property type="match status" value="1"/>
</dbReference>
<organism evidence="9">
    <name type="scientific">Hellea balneolensis</name>
    <dbReference type="NCBI Taxonomy" id="287478"/>
    <lineage>
        <taxon>Bacteria</taxon>
        <taxon>Pseudomonadati</taxon>
        <taxon>Pseudomonadota</taxon>
        <taxon>Alphaproteobacteria</taxon>
        <taxon>Maricaulales</taxon>
        <taxon>Robiginitomaculaceae</taxon>
        <taxon>Hellea</taxon>
    </lineage>
</organism>
<keyword evidence="5 8" id="KW-0808">Transferase</keyword>
<comment type="pathway">
    <text evidence="8">Amino-acid biosynthesis; L-arginine biosynthesis; N(2)-acetyl-L-ornithine from L-glutamate: step 1/4.</text>
</comment>
<feature type="binding site" evidence="8">
    <location>
        <position position="410"/>
    </location>
    <ligand>
        <name>substrate</name>
    </ligand>
</feature>
<feature type="binding site" evidence="8">
    <location>
        <position position="189"/>
    </location>
    <ligand>
        <name>substrate</name>
    </ligand>
</feature>
<dbReference type="Gene3D" id="3.10.20.340">
    <property type="entry name" value="ArgJ beta chain, C-terminal domain"/>
    <property type="match status" value="1"/>
</dbReference>